<dbReference type="EC" id="4.1.3.17" evidence="10"/>
<evidence type="ECO:0000256" key="6">
    <source>
        <dbReference type="ARBA" id="ARBA00023239"/>
    </source>
</evidence>
<protein>
    <recommendedName>
        <fullName evidence="10">4-hydroxy-4-methyl-2-oxoglutarate aldolase</fullName>
        <shortName evidence="10">HMG aldolase</shortName>
        <ecNumber evidence="10">4.1.1.112</ecNumber>
        <ecNumber evidence="10">4.1.3.17</ecNumber>
    </recommendedName>
    <alternativeName>
        <fullName evidence="10">Oxaloacetate decarboxylase</fullName>
    </alternativeName>
</protein>
<evidence type="ECO:0000256" key="3">
    <source>
        <dbReference type="ARBA" id="ARBA00008621"/>
    </source>
</evidence>
<dbReference type="InterPro" id="IPR005493">
    <property type="entry name" value="RraA/RraA-like"/>
</dbReference>
<comment type="cofactor">
    <cofactor evidence="9">
        <name>Mg(2+)</name>
        <dbReference type="ChEBI" id="CHEBI:18420"/>
    </cofactor>
</comment>
<evidence type="ECO:0000256" key="1">
    <source>
        <dbReference type="ARBA" id="ARBA00001342"/>
    </source>
</evidence>
<dbReference type="Pfam" id="PF03737">
    <property type="entry name" value="RraA-like"/>
    <property type="match status" value="1"/>
</dbReference>
<dbReference type="AlphaFoldDB" id="A0A1X7JVF2"/>
<proteinExistence type="inferred from homology"/>
<evidence type="ECO:0000256" key="4">
    <source>
        <dbReference type="ARBA" id="ARBA00011233"/>
    </source>
</evidence>
<dbReference type="GO" id="GO:0008428">
    <property type="term" value="F:ribonuclease inhibitor activity"/>
    <property type="evidence" value="ECO:0007669"/>
    <property type="project" value="InterPro"/>
</dbReference>
<dbReference type="NCBIfam" id="NF006875">
    <property type="entry name" value="PRK09372.1"/>
    <property type="match status" value="1"/>
</dbReference>
<evidence type="ECO:0000256" key="5">
    <source>
        <dbReference type="ARBA" id="ARBA00022723"/>
    </source>
</evidence>
<keyword evidence="5 9" id="KW-0479">Metal-binding</keyword>
<comment type="catalytic activity">
    <reaction evidence="1 10">
        <text>4-hydroxy-4-methyl-2-oxoglutarate = 2 pyruvate</text>
        <dbReference type="Rhea" id="RHEA:22748"/>
        <dbReference type="ChEBI" id="CHEBI:15361"/>
        <dbReference type="ChEBI" id="CHEBI:58276"/>
        <dbReference type="EC" id="4.1.3.17"/>
    </reaction>
</comment>
<dbReference type="GO" id="GO:0008948">
    <property type="term" value="F:oxaloacetate decarboxylase activity"/>
    <property type="evidence" value="ECO:0007669"/>
    <property type="project" value="UniProtKB-EC"/>
</dbReference>
<dbReference type="PANTHER" id="PTHR33254:SF4">
    <property type="entry name" value="4-HYDROXY-4-METHYL-2-OXOGLUTARATE ALDOLASE 3-RELATED"/>
    <property type="match status" value="1"/>
</dbReference>
<comment type="subunit">
    <text evidence="4 10">Homotrimer.</text>
</comment>
<dbReference type="NCBIfam" id="TIGR01935">
    <property type="entry name" value="NOT-MenG"/>
    <property type="match status" value="1"/>
</dbReference>
<name>A0A1X7JVF2_9CORY</name>
<dbReference type="SUPFAM" id="SSF89562">
    <property type="entry name" value="RraA-like"/>
    <property type="match status" value="1"/>
</dbReference>
<feature type="binding site" evidence="9">
    <location>
        <begin position="79"/>
        <end position="82"/>
    </location>
    <ligand>
        <name>substrate</name>
    </ligand>
</feature>
<dbReference type="InterPro" id="IPR010203">
    <property type="entry name" value="RraA"/>
</dbReference>
<dbReference type="OrthoDB" id="943692at2"/>
<evidence type="ECO:0000313" key="12">
    <source>
        <dbReference type="Proteomes" id="UP000193309"/>
    </source>
</evidence>
<dbReference type="STRING" id="1610489.SAMN06295981_1962"/>
<dbReference type="Gene3D" id="3.50.30.40">
    <property type="entry name" value="Ribonuclease E inhibitor RraA/RraA-like"/>
    <property type="match status" value="1"/>
</dbReference>
<sequence length="167" mass="17332">MTITFIPTADLVDIIGEKIVRSCDTQFQNFGGVTEYCGPITTIKCFQDNGLVKQTLNSPGNGGVLVVDGDSSVHTALMGDMIAQAGVDNGWAGVVILGAIRDSAVVGEMQFGTKALGTNPRKSAKDAAGEKDITVSFGGVDFVPGHILYADADGIVVTEEPIEAPAE</sequence>
<evidence type="ECO:0000256" key="10">
    <source>
        <dbReference type="RuleBase" id="RU004338"/>
    </source>
</evidence>
<dbReference type="CDD" id="cd16841">
    <property type="entry name" value="RraA_family"/>
    <property type="match status" value="1"/>
</dbReference>
<dbReference type="Proteomes" id="UP000193309">
    <property type="component" value="Unassembled WGS sequence"/>
</dbReference>
<keyword evidence="12" id="KW-1185">Reference proteome</keyword>
<evidence type="ECO:0000256" key="7">
    <source>
        <dbReference type="ARBA" id="ARBA00025046"/>
    </source>
</evidence>
<reference evidence="12" key="1">
    <citation type="submission" date="2017-04" db="EMBL/GenBank/DDBJ databases">
        <authorList>
            <person name="Varghese N."/>
            <person name="Submissions S."/>
        </authorList>
    </citation>
    <scope>NUCLEOTIDE SEQUENCE [LARGE SCALE GENOMIC DNA]</scope>
    <source>
        <strain evidence="12">VDS</strain>
    </source>
</reference>
<gene>
    <name evidence="11" type="ORF">SAMN06295981_1962</name>
</gene>
<comment type="cofactor">
    <cofactor evidence="2 10">
        <name>a divalent metal cation</name>
        <dbReference type="ChEBI" id="CHEBI:60240"/>
    </cofactor>
</comment>
<comment type="function">
    <text evidence="7 10">Catalyzes the aldol cleavage of 4-hydroxy-4-methyl-2-oxoglutarate (HMG) into 2 molecules of pyruvate. Also contains a secondary oxaloacetate (OAA) decarboxylase activity due to the common pyruvate enolate transition state formed following C-C bond cleavage in the retro-aldol and decarboxylation reactions.</text>
</comment>
<dbReference type="EC" id="4.1.1.112" evidence="10"/>
<accession>A0A1X7JVF2</accession>
<evidence type="ECO:0000313" key="11">
    <source>
        <dbReference type="EMBL" id="SMG32197.1"/>
    </source>
</evidence>
<comment type="similarity">
    <text evidence="3 10">Belongs to the class II aldolase/RraA-like family.</text>
</comment>
<evidence type="ECO:0000256" key="2">
    <source>
        <dbReference type="ARBA" id="ARBA00001968"/>
    </source>
</evidence>
<dbReference type="GO" id="GO:0046872">
    <property type="term" value="F:metal ion binding"/>
    <property type="evidence" value="ECO:0007669"/>
    <property type="project" value="UniProtKB-KW"/>
</dbReference>
<keyword evidence="6 10" id="KW-0456">Lyase</keyword>
<dbReference type="RefSeq" id="WP_085550065.1">
    <property type="nucleotide sequence ID" value="NZ_FXAR01000007.1"/>
</dbReference>
<evidence type="ECO:0000256" key="9">
    <source>
        <dbReference type="PIRSR" id="PIRSR605493-1"/>
    </source>
</evidence>
<dbReference type="GO" id="GO:0047443">
    <property type="term" value="F:4-hydroxy-4-methyl-2-oxoglutarate aldolase activity"/>
    <property type="evidence" value="ECO:0007669"/>
    <property type="project" value="UniProtKB-EC"/>
</dbReference>
<dbReference type="InterPro" id="IPR036704">
    <property type="entry name" value="RraA/RraA-like_sf"/>
</dbReference>
<dbReference type="GO" id="GO:0051252">
    <property type="term" value="P:regulation of RNA metabolic process"/>
    <property type="evidence" value="ECO:0007669"/>
    <property type="project" value="InterPro"/>
</dbReference>
<keyword evidence="9" id="KW-0460">Magnesium</keyword>
<dbReference type="PANTHER" id="PTHR33254">
    <property type="entry name" value="4-HYDROXY-4-METHYL-2-OXOGLUTARATE ALDOLASE 3-RELATED"/>
    <property type="match status" value="1"/>
</dbReference>
<evidence type="ECO:0000256" key="8">
    <source>
        <dbReference type="ARBA" id="ARBA00047973"/>
    </source>
</evidence>
<feature type="binding site" evidence="9">
    <location>
        <position position="102"/>
    </location>
    <ligand>
        <name>Mg(2+)</name>
        <dbReference type="ChEBI" id="CHEBI:18420"/>
    </ligand>
</feature>
<dbReference type="EMBL" id="FXAR01000007">
    <property type="protein sequence ID" value="SMG32197.1"/>
    <property type="molecule type" value="Genomic_DNA"/>
</dbReference>
<feature type="binding site" evidence="9">
    <location>
        <position position="101"/>
    </location>
    <ligand>
        <name>substrate</name>
    </ligand>
</feature>
<comment type="catalytic activity">
    <reaction evidence="8 10">
        <text>oxaloacetate + H(+) = pyruvate + CO2</text>
        <dbReference type="Rhea" id="RHEA:15641"/>
        <dbReference type="ChEBI" id="CHEBI:15361"/>
        <dbReference type="ChEBI" id="CHEBI:15378"/>
        <dbReference type="ChEBI" id="CHEBI:16452"/>
        <dbReference type="ChEBI" id="CHEBI:16526"/>
        <dbReference type="EC" id="4.1.1.112"/>
    </reaction>
</comment>
<organism evidence="11 12">
    <name type="scientific">Corynebacterium pollutisoli</name>
    <dbReference type="NCBI Taxonomy" id="1610489"/>
    <lineage>
        <taxon>Bacteria</taxon>
        <taxon>Bacillati</taxon>
        <taxon>Actinomycetota</taxon>
        <taxon>Actinomycetes</taxon>
        <taxon>Mycobacteriales</taxon>
        <taxon>Corynebacteriaceae</taxon>
        <taxon>Corynebacterium</taxon>
    </lineage>
</organism>